<organism evidence="1 2">
    <name type="scientific">Candidatus Daviesbacteria bacterium RIFCSPLOWO2_02_FULL_41_8</name>
    <dbReference type="NCBI Taxonomy" id="1797798"/>
    <lineage>
        <taxon>Bacteria</taxon>
        <taxon>Candidatus Daviesiibacteriota</taxon>
    </lineage>
</organism>
<proteinExistence type="predicted"/>
<dbReference type="Proteomes" id="UP000176578">
    <property type="component" value="Unassembled WGS sequence"/>
</dbReference>
<dbReference type="AlphaFoldDB" id="A0A1F5NJ21"/>
<reference evidence="1 2" key="1">
    <citation type="journal article" date="2016" name="Nat. Commun.">
        <title>Thousands of microbial genomes shed light on interconnected biogeochemical processes in an aquifer system.</title>
        <authorList>
            <person name="Anantharaman K."/>
            <person name="Brown C.T."/>
            <person name="Hug L.A."/>
            <person name="Sharon I."/>
            <person name="Castelle C.J."/>
            <person name="Probst A.J."/>
            <person name="Thomas B.C."/>
            <person name="Singh A."/>
            <person name="Wilkins M.J."/>
            <person name="Karaoz U."/>
            <person name="Brodie E.L."/>
            <person name="Williams K.H."/>
            <person name="Hubbard S.S."/>
            <person name="Banfield J.F."/>
        </authorList>
    </citation>
    <scope>NUCLEOTIDE SEQUENCE [LARGE SCALE GENOMIC DNA]</scope>
</reference>
<dbReference type="EMBL" id="MFDZ01000034">
    <property type="protein sequence ID" value="OGE77687.1"/>
    <property type="molecule type" value="Genomic_DNA"/>
</dbReference>
<sequence length="72" mass="8012">MIADSEHSAMLMERSKASKEKLKDLAVSNTKVHFSLSLRISLLDDGLWMVEDRSLTMEDGRLISSLSSILSS</sequence>
<accession>A0A1F5NJ21</accession>
<comment type="caution">
    <text evidence="1">The sequence shown here is derived from an EMBL/GenBank/DDBJ whole genome shotgun (WGS) entry which is preliminary data.</text>
</comment>
<protein>
    <submittedName>
        <fullName evidence="1">Uncharacterized protein</fullName>
    </submittedName>
</protein>
<evidence type="ECO:0000313" key="2">
    <source>
        <dbReference type="Proteomes" id="UP000176578"/>
    </source>
</evidence>
<name>A0A1F5NJ21_9BACT</name>
<evidence type="ECO:0000313" key="1">
    <source>
        <dbReference type="EMBL" id="OGE77687.1"/>
    </source>
</evidence>
<gene>
    <name evidence="1" type="ORF">A3J19_04670</name>
</gene>